<comment type="caution">
    <text evidence="5">The sequence shown here is derived from an EMBL/GenBank/DDBJ whole genome shotgun (WGS) entry which is preliminary data.</text>
</comment>
<comment type="catalytic activity">
    <reaction evidence="4">
        <text>L-cysteine + L-glutamate + ATP = gamma-L-glutamyl-L-cysteine + ADP + phosphate + H(+)</text>
        <dbReference type="Rhea" id="RHEA:13285"/>
        <dbReference type="ChEBI" id="CHEBI:15378"/>
        <dbReference type="ChEBI" id="CHEBI:29985"/>
        <dbReference type="ChEBI" id="CHEBI:30616"/>
        <dbReference type="ChEBI" id="CHEBI:35235"/>
        <dbReference type="ChEBI" id="CHEBI:43474"/>
        <dbReference type="ChEBI" id="CHEBI:58173"/>
        <dbReference type="ChEBI" id="CHEBI:456216"/>
        <dbReference type="EC" id="6.3.2.2"/>
    </reaction>
</comment>
<keyword evidence="3 4" id="KW-0067">ATP-binding</keyword>
<dbReference type="InterPro" id="IPR006336">
    <property type="entry name" value="GCS2"/>
</dbReference>
<keyword evidence="1 4" id="KW-0436">Ligase</keyword>
<dbReference type="GO" id="GO:0005524">
    <property type="term" value="F:ATP binding"/>
    <property type="evidence" value="ECO:0007669"/>
    <property type="project" value="UniProtKB-KW"/>
</dbReference>
<dbReference type="AlphaFoldDB" id="A0A9X1MLX1"/>
<evidence type="ECO:0000256" key="4">
    <source>
        <dbReference type="HAMAP-Rule" id="MF_01609"/>
    </source>
</evidence>
<proteinExistence type="inferred from homology"/>
<evidence type="ECO:0000256" key="3">
    <source>
        <dbReference type="ARBA" id="ARBA00022840"/>
    </source>
</evidence>
<keyword evidence="6" id="KW-1185">Reference proteome</keyword>
<dbReference type="RefSeq" id="WP_230218661.1">
    <property type="nucleotide sequence ID" value="NZ_JAJKFT010000010.1"/>
</dbReference>
<dbReference type="PANTHER" id="PTHR36510">
    <property type="entry name" value="GLUTAMATE--CYSTEINE LIGASE 2-RELATED"/>
    <property type="match status" value="1"/>
</dbReference>
<dbReference type="NCBIfam" id="TIGR02050">
    <property type="entry name" value="gshA_cyan_rel"/>
    <property type="match status" value="1"/>
</dbReference>
<comment type="function">
    <text evidence="4">ATP-dependent carboxylate-amine ligase which exhibits weak glutamate--cysteine ligase activity.</text>
</comment>
<dbReference type="Proteomes" id="UP001139103">
    <property type="component" value="Unassembled WGS sequence"/>
</dbReference>
<dbReference type="InterPro" id="IPR011793">
    <property type="entry name" value="YbdK"/>
</dbReference>
<sequence length="378" mass="42877">MSKLVFTSNDAFTVGIELELGIVDAKTMALANSVQQLLEAAPAEIASRIKPELMQCCIEINTEICSTIDQADNDLRRKLLSVQTVADELDLRLWWGSTHPFSHWCDQKVTQNERYLNLVELLQEMARRLVTNGLHVHVGVESGDKAVMICDRIMQYLPVLLALSTSSPFWEGRDTGLASHRSKIMEGLPTAGLPPLMRNWSEYVWLVNHMVDTGFINTIREIWWDVRPHHNFGTVEVRVCDMPGNLDDSLTISAMIQCLVKHLSDEIDLGAYQHDCHPMMVRQNKWRACRFGSDAKLVNSYTYEVESVSTVVARLIERLTPSAIELGCEPYLLRAQEIADRPTWADRQRLILKETGDPTEIVRRMTEQSRIETSAAAE</sequence>
<evidence type="ECO:0000313" key="5">
    <source>
        <dbReference type="EMBL" id="MCC9629049.1"/>
    </source>
</evidence>
<evidence type="ECO:0000256" key="1">
    <source>
        <dbReference type="ARBA" id="ARBA00022598"/>
    </source>
</evidence>
<reference evidence="5" key="1">
    <citation type="submission" date="2021-11" db="EMBL/GenBank/DDBJ databases">
        <title>Genome sequence.</title>
        <authorList>
            <person name="Sun Q."/>
        </authorList>
    </citation>
    <scope>NUCLEOTIDE SEQUENCE</scope>
    <source>
        <strain evidence="5">JC732</strain>
    </source>
</reference>
<dbReference type="GO" id="GO:0004357">
    <property type="term" value="F:glutamate-cysteine ligase activity"/>
    <property type="evidence" value="ECO:0007669"/>
    <property type="project" value="UniProtKB-EC"/>
</dbReference>
<dbReference type="GO" id="GO:0042398">
    <property type="term" value="P:modified amino acid biosynthetic process"/>
    <property type="evidence" value="ECO:0007669"/>
    <property type="project" value="InterPro"/>
</dbReference>
<dbReference type="EC" id="6.3.2.2" evidence="4"/>
<dbReference type="PANTHER" id="PTHR36510:SF1">
    <property type="entry name" value="GLUTAMATE--CYSTEINE LIGASE 2-RELATED"/>
    <property type="match status" value="1"/>
</dbReference>
<name>A0A9X1MLX1_9BACT</name>
<evidence type="ECO:0000313" key="6">
    <source>
        <dbReference type="Proteomes" id="UP001139103"/>
    </source>
</evidence>
<gene>
    <name evidence="5" type="ORF">LOC68_11630</name>
</gene>
<dbReference type="Pfam" id="PF04107">
    <property type="entry name" value="GCS2"/>
    <property type="match status" value="1"/>
</dbReference>
<dbReference type="HAMAP" id="MF_01609">
    <property type="entry name" value="Glu_cys_ligase_2"/>
    <property type="match status" value="1"/>
</dbReference>
<organism evidence="5 6">
    <name type="scientific">Blastopirellula sediminis</name>
    <dbReference type="NCBI Taxonomy" id="2894196"/>
    <lineage>
        <taxon>Bacteria</taxon>
        <taxon>Pseudomonadati</taxon>
        <taxon>Planctomycetota</taxon>
        <taxon>Planctomycetia</taxon>
        <taxon>Pirellulales</taxon>
        <taxon>Pirellulaceae</taxon>
        <taxon>Blastopirellula</taxon>
    </lineage>
</organism>
<dbReference type="InterPro" id="IPR050141">
    <property type="entry name" value="GCL_type2/YbdK_subfam"/>
</dbReference>
<dbReference type="Gene3D" id="3.30.590.20">
    <property type="match status" value="1"/>
</dbReference>
<evidence type="ECO:0000256" key="2">
    <source>
        <dbReference type="ARBA" id="ARBA00022741"/>
    </source>
</evidence>
<accession>A0A9X1MLX1</accession>
<dbReference type="SUPFAM" id="SSF55931">
    <property type="entry name" value="Glutamine synthetase/guanido kinase"/>
    <property type="match status" value="1"/>
</dbReference>
<keyword evidence="2 4" id="KW-0547">Nucleotide-binding</keyword>
<dbReference type="InterPro" id="IPR014746">
    <property type="entry name" value="Gln_synth/guanido_kin_cat_dom"/>
</dbReference>
<dbReference type="EMBL" id="JAJKFT010000010">
    <property type="protein sequence ID" value="MCC9629049.1"/>
    <property type="molecule type" value="Genomic_DNA"/>
</dbReference>
<comment type="similarity">
    <text evidence="4">Belongs to the glutamate--cysteine ligase type 2 family. YbdK subfamily.</text>
</comment>
<protein>
    <recommendedName>
        <fullName evidence="4">Putative glutamate--cysteine ligase 2</fullName>
        <ecNumber evidence="4">6.3.2.2</ecNumber>
    </recommendedName>
    <alternativeName>
        <fullName evidence="4">Gamma-glutamylcysteine synthetase 2</fullName>
        <shortName evidence="4">GCS 2</shortName>
        <shortName evidence="4">Gamma-GCS 2</shortName>
    </alternativeName>
</protein>